<dbReference type="Proteomes" id="UP000228934">
    <property type="component" value="Unassembled WGS sequence"/>
</dbReference>
<accession>A0A2G9RHV9</accession>
<reference evidence="2" key="1">
    <citation type="journal article" date="2017" name="Nat. Commun.">
        <title>The North American bullfrog draft genome provides insight into hormonal regulation of long noncoding RNA.</title>
        <authorList>
            <person name="Hammond S.A."/>
            <person name="Warren R.L."/>
            <person name="Vandervalk B.P."/>
            <person name="Kucuk E."/>
            <person name="Khan H."/>
            <person name="Gibb E.A."/>
            <person name="Pandoh P."/>
            <person name="Kirk H."/>
            <person name="Zhao Y."/>
            <person name="Jones M."/>
            <person name="Mungall A.J."/>
            <person name="Coope R."/>
            <person name="Pleasance S."/>
            <person name="Moore R.A."/>
            <person name="Holt R.A."/>
            <person name="Round J.M."/>
            <person name="Ohora S."/>
            <person name="Walle B.V."/>
            <person name="Veldhoen N."/>
            <person name="Helbing C.C."/>
            <person name="Birol I."/>
        </authorList>
    </citation>
    <scope>NUCLEOTIDE SEQUENCE [LARGE SCALE GENOMIC DNA]</scope>
</reference>
<protein>
    <submittedName>
        <fullName evidence="1">Uncharacterized protein</fullName>
    </submittedName>
</protein>
<evidence type="ECO:0000313" key="2">
    <source>
        <dbReference type="Proteomes" id="UP000228934"/>
    </source>
</evidence>
<organism evidence="1 2">
    <name type="scientific">Aquarana catesbeiana</name>
    <name type="common">American bullfrog</name>
    <name type="synonym">Rana catesbeiana</name>
    <dbReference type="NCBI Taxonomy" id="8400"/>
    <lineage>
        <taxon>Eukaryota</taxon>
        <taxon>Metazoa</taxon>
        <taxon>Chordata</taxon>
        <taxon>Craniata</taxon>
        <taxon>Vertebrata</taxon>
        <taxon>Euteleostomi</taxon>
        <taxon>Amphibia</taxon>
        <taxon>Batrachia</taxon>
        <taxon>Anura</taxon>
        <taxon>Neobatrachia</taxon>
        <taxon>Ranoidea</taxon>
        <taxon>Ranidae</taxon>
        <taxon>Aquarana</taxon>
    </lineage>
</organism>
<dbReference type="EMBL" id="KV938934">
    <property type="protein sequence ID" value="PIO27479.1"/>
    <property type="molecule type" value="Genomic_DNA"/>
</dbReference>
<proteinExistence type="predicted"/>
<gene>
    <name evidence="1" type="ORF">AB205_0171500</name>
</gene>
<name>A0A2G9RHV9_AQUCT</name>
<keyword evidence="2" id="KW-1185">Reference proteome</keyword>
<sequence>MCRAQSGRSLWFKVPRVLSHSCTRSHAHSRSHFFGSMNSLGVCFSNALLQNLNLDMSRVTVGYSSNFISNLRTLIFLLIL</sequence>
<dbReference type="AlphaFoldDB" id="A0A2G9RHV9"/>
<evidence type="ECO:0000313" key="1">
    <source>
        <dbReference type="EMBL" id="PIO27479.1"/>
    </source>
</evidence>